<dbReference type="PATRIC" id="fig|886738.10.peg.1522"/>
<keyword evidence="1" id="KW-0812">Transmembrane</keyword>
<dbReference type="Gene3D" id="3.60.110.10">
    <property type="entry name" value="Carbon-nitrogen hydrolase"/>
    <property type="match status" value="1"/>
</dbReference>
<sequence length="304" mass="34162">MHYGQLGTLINSHNNKQVHFTFVSLYLFILIKIINFMKVAVVQFKASTDKETNLKKIINYIAKAAEGKATLVAFPEFMMFYTNSSQTSNQLANLAETIQGNFVSTIGNAAKENHIQVVGSFYEKSPKKNRVYDTSFVIDKSGKVISTYRKIHLYDALGFKESNKMVKGSKIAKPVKTSLGKIGMMICYDLRFPEMSRSLAVAGSEILIAPSAWVKGNLKEEHWITINKTRAIENGCYVIAPDQVGNIYCGRSIVVDPYGKILLDMKKKQGIGYVNIDLENVKKIRKVLPLLKNRRTDIYATLKA</sequence>
<dbReference type="EMBL" id="AEGP01000048">
    <property type="protein sequence ID" value="EGG41777.1"/>
    <property type="molecule type" value="Genomic_DNA"/>
</dbReference>
<dbReference type="CDD" id="cd07581">
    <property type="entry name" value="nitrilase_3"/>
    <property type="match status" value="1"/>
</dbReference>
<dbReference type="PANTHER" id="PTHR23088">
    <property type="entry name" value="NITRILASE-RELATED"/>
    <property type="match status" value="1"/>
</dbReference>
<reference evidence="3" key="1">
    <citation type="journal article" date="2011" name="PLoS ONE">
        <title>Genome of a low-salinity ammonia-oxidizing archaeon determined by single-cell and metagenomic analysis.</title>
        <authorList>
            <person name="Blainey P.C."/>
            <person name="Mosier A.C."/>
            <person name="Potanina A."/>
            <person name="Francis C.A."/>
            <person name="Quake S.R."/>
        </authorList>
    </citation>
    <scope>NUCLEOTIDE SEQUENCE [LARGE SCALE GENOMIC DNA]</scope>
    <source>
        <strain evidence="3">SFB1</strain>
    </source>
</reference>
<feature type="domain" description="CN hydrolase" evidence="2">
    <location>
        <begin position="37"/>
        <end position="278"/>
    </location>
</feature>
<feature type="transmembrane region" description="Helical" evidence="1">
    <location>
        <begin position="20"/>
        <end position="41"/>
    </location>
</feature>
<name>F3KLL3_9ARCH</name>
<accession>F3KLL3</accession>
<dbReference type="Pfam" id="PF00795">
    <property type="entry name" value="CN_hydrolase"/>
    <property type="match status" value="1"/>
</dbReference>
<evidence type="ECO:0000259" key="2">
    <source>
        <dbReference type="PROSITE" id="PS50263"/>
    </source>
</evidence>
<evidence type="ECO:0000313" key="3">
    <source>
        <dbReference type="EMBL" id="EGG41777.1"/>
    </source>
</evidence>
<dbReference type="SUPFAM" id="SSF56317">
    <property type="entry name" value="Carbon-nitrogen hydrolase"/>
    <property type="match status" value="1"/>
</dbReference>
<dbReference type="Proteomes" id="UP000004348">
    <property type="component" value="Chromosome"/>
</dbReference>
<dbReference type="AlphaFoldDB" id="F3KLL3"/>
<dbReference type="GO" id="GO:0016746">
    <property type="term" value="F:acyltransferase activity"/>
    <property type="evidence" value="ECO:0007669"/>
    <property type="project" value="UniProtKB-KW"/>
</dbReference>
<dbReference type="PANTHER" id="PTHR23088:SF27">
    <property type="entry name" value="DEAMINATED GLUTATHIONE AMIDASE"/>
    <property type="match status" value="1"/>
</dbReference>
<dbReference type="PROSITE" id="PS50263">
    <property type="entry name" value="CN_HYDROLASE"/>
    <property type="match status" value="1"/>
</dbReference>
<comment type="caution">
    <text evidence="3">The sequence shown here is derived from an EMBL/GenBank/DDBJ whole genome shotgun (WGS) entry which is preliminary data.</text>
</comment>
<keyword evidence="1" id="KW-0472">Membrane</keyword>
<protein>
    <submittedName>
        <fullName evidence="3">Nitrilase/cyanide hydratase and apolipoprotein N-acyltransferase</fullName>
    </submittedName>
</protein>
<dbReference type="PROSITE" id="PS01227">
    <property type="entry name" value="UPF0012"/>
    <property type="match status" value="1"/>
</dbReference>
<dbReference type="HOGENOM" id="CLU_030130_1_2_2"/>
<dbReference type="InterPro" id="IPR001110">
    <property type="entry name" value="UPF0012_CS"/>
</dbReference>
<keyword evidence="3" id="KW-0449">Lipoprotein</keyword>
<proteinExistence type="predicted"/>
<keyword evidence="3" id="KW-0012">Acyltransferase</keyword>
<dbReference type="InterPro" id="IPR036526">
    <property type="entry name" value="C-N_Hydrolase_sf"/>
</dbReference>
<evidence type="ECO:0000256" key="1">
    <source>
        <dbReference type="SAM" id="Phobius"/>
    </source>
</evidence>
<dbReference type="InterPro" id="IPR003010">
    <property type="entry name" value="C-N_Hydrolase"/>
</dbReference>
<organism evidence="3">
    <name type="scientific">Candidatus Nitrosarchaeum limnium SFB1</name>
    <dbReference type="NCBI Taxonomy" id="886738"/>
    <lineage>
        <taxon>Archaea</taxon>
        <taxon>Nitrososphaerota</taxon>
        <taxon>Nitrososphaeria</taxon>
        <taxon>Nitrosopumilales</taxon>
        <taxon>Nitrosopumilaceae</taxon>
        <taxon>Nitrosarchaeum</taxon>
    </lineage>
</organism>
<keyword evidence="1" id="KW-1133">Transmembrane helix</keyword>
<gene>
    <name evidence="3" type="ORF">Nlim_1394</name>
</gene>
<keyword evidence="3" id="KW-0808">Transferase</keyword>
<dbReference type="STRING" id="886738.Nlim_1394"/>